<organism evidence="3 4">
    <name type="scientific">Megasphaera cerevisiae DSM 20462</name>
    <dbReference type="NCBI Taxonomy" id="1122219"/>
    <lineage>
        <taxon>Bacteria</taxon>
        <taxon>Bacillati</taxon>
        <taxon>Bacillota</taxon>
        <taxon>Negativicutes</taxon>
        <taxon>Veillonellales</taxon>
        <taxon>Veillonellaceae</taxon>
        <taxon>Megasphaera</taxon>
    </lineage>
</organism>
<dbReference type="InterPro" id="IPR005021">
    <property type="entry name" value="Terminase_largesu-like"/>
</dbReference>
<evidence type="ECO:0000313" key="3">
    <source>
        <dbReference type="EMBL" id="KMO86074.1"/>
    </source>
</evidence>
<dbReference type="OrthoDB" id="9760250at2"/>
<name>A0A0J6WU73_9FIRM</name>
<accession>A0A0J6WU73</accession>
<feature type="domain" description="Terminase large subunit-like endonuclease" evidence="2">
    <location>
        <begin position="259"/>
        <end position="541"/>
    </location>
</feature>
<dbReference type="GO" id="GO:0004519">
    <property type="term" value="F:endonuclease activity"/>
    <property type="evidence" value="ECO:0007669"/>
    <property type="project" value="InterPro"/>
</dbReference>
<dbReference type="InterPro" id="IPR046462">
    <property type="entry name" value="TerL_nuclease"/>
</dbReference>
<dbReference type="Gene3D" id="3.40.50.300">
    <property type="entry name" value="P-loop containing nucleotide triphosphate hydrolases"/>
    <property type="match status" value="1"/>
</dbReference>
<comment type="caution">
    <text evidence="3">The sequence shown here is derived from an EMBL/GenBank/DDBJ whole genome shotgun (WGS) entry which is preliminary data.</text>
</comment>
<dbReference type="Pfam" id="PF20441">
    <property type="entry name" value="TerL_nuclease"/>
    <property type="match status" value="1"/>
</dbReference>
<evidence type="ECO:0000259" key="1">
    <source>
        <dbReference type="Pfam" id="PF03354"/>
    </source>
</evidence>
<evidence type="ECO:0000259" key="2">
    <source>
        <dbReference type="Pfam" id="PF20441"/>
    </source>
</evidence>
<dbReference type="InterPro" id="IPR046461">
    <property type="entry name" value="TerL_ATPase"/>
</dbReference>
<dbReference type="PATRIC" id="fig|1122219.3.peg.1843"/>
<protein>
    <submittedName>
        <fullName evidence="3">Terminase</fullName>
    </submittedName>
</protein>
<dbReference type="PANTHER" id="PTHR41287">
    <property type="match status" value="1"/>
</dbReference>
<proteinExistence type="predicted"/>
<sequence>MDCIQQYYHEITDQKVTVCHKTKRVYKHLVDTIHHPGVFHFDEEKANCAITFIEVFCHLSKGKTGGQLMELELWQKALISAVFGFVDDTGLRQYREVLLLVARKNGKSALESAISLYMLIADGESAPELYSVATKRDQAKVVWDEAVRMVKKSPEIHKYCKCRVGDIYCSINDGIYKPLASDSNTLDGLNVSCALIDELHAWKDSNLYDVVADGMTARQQPLIIIASTAGFIRENIYDLKYKQAEDTINGYDGITDYVDDRFLPIIYELDDKEEWRNPSCWQKANPGLGTIKDYQQLAEKVNRAKAGHKDVKDLLTKDFNVPETSSQSYLDWQDIKNTTTFSIAELKPRYGIGGFDLSRTTDLTSACVIFRIPDDSHIYVLTMSWMTEDALDEREREDKVPYRKWIERGLLRICPGHLIDYHMIADWFAEIQRSYDIYLYKVGYDSYGAGYLTKEMTETYGEHTMEIVIQGAKTLSIPLQNLKAELRAKNVIYNNNPILAWCLANLRVKQDINGNYQPCKNRSNKTRDDAALALLDSFTAYLRNMEDYLNII</sequence>
<dbReference type="RefSeq" id="WP_048514710.1">
    <property type="nucleotide sequence ID" value="NZ_FUXD01000029.1"/>
</dbReference>
<dbReference type="InterPro" id="IPR027417">
    <property type="entry name" value="P-loop_NTPase"/>
</dbReference>
<dbReference type="EMBL" id="LEKT01000034">
    <property type="protein sequence ID" value="KMO86074.1"/>
    <property type="molecule type" value="Genomic_DNA"/>
</dbReference>
<evidence type="ECO:0000313" key="4">
    <source>
        <dbReference type="Proteomes" id="UP000036503"/>
    </source>
</evidence>
<gene>
    <name evidence="3" type="ORF">AB840_10055</name>
</gene>
<dbReference type="PANTHER" id="PTHR41287:SF1">
    <property type="entry name" value="PROTEIN YMFN"/>
    <property type="match status" value="1"/>
</dbReference>
<feature type="domain" description="Terminase large subunit-like ATPase" evidence="1">
    <location>
        <begin position="74"/>
        <end position="245"/>
    </location>
</feature>
<dbReference type="InParanoid" id="A0A0J6WU73"/>
<dbReference type="Pfam" id="PF03354">
    <property type="entry name" value="TerL_ATPase"/>
    <property type="match status" value="1"/>
</dbReference>
<keyword evidence="4" id="KW-1185">Reference proteome</keyword>
<dbReference type="AlphaFoldDB" id="A0A0J6WU73"/>
<reference evidence="3 4" key="1">
    <citation type="submission" date="2015-06" db="EMBL/GenBank/DDBJ databases">
        <title>Draft genome sequence of beer spoilage bacterium Megasphaera cerevisiae type strain 20462.</title>
        <authorList>
            <person name="Kutumbaka K."/>
            <person name="Pasmowitz J."/>
            <person name="Mategko J."/>
            <person name="Reyes D."/>
            <person name="Friedrich A."/>
            <person name="Han S."/>
            <person name="Martens-Habbena W."/>
            <person name="Neal-McKinney J."/>
            <person name="Janagama H.K."/>
            <person name="Nadala C."/>
            <person name="Samadpour M."/>
        </authorList>
    </citation>
    <scope>NUCLEOTIDE SEQUENCE [LARGE SCALE GENOMIC DNA]</scope>
    <source>
        <strain evidence="3 4">DSM 20462</strain>
    </source>
</reference>
<dbReference type="Gene3D" id="3.30.420.240">
    <property type="match status" value="1"/>
</dbReference>
<dbReference type="Proteomes" id="UP000036503">
    <property type="component" value="Unassembled WGS sequence"/>
</dbReference>